<dbReference type="SUPFAM" id="SSF141986">
    <property type="entry name" value="LD-carboxypeptidase A C-terminal domain-like"/>
    <property type="match status" value="1"/>
</dbReference>
<proteinExistence type="inferred from homology"/>
<dbReference type="Gene3D" id="3.50.30.60">
    <property type="entry name" value="LD-carboxypeptidase A C-terminal domain-like"/>
    <property type="match status" value="1"/>
</dbReference>
<name>A0A3S0WF12_9BACI</name>
<evidence type="ECO:0000313" key="7">
    <source>
        <dbReference type="Proteomes" id="UP000287910"/>
    </source>
</evidence>
<dbReference type="Proteomes" id="UP000287910">
    <property type="component" value="Unassembled WGS sequence"/>
</dbReference>
<dbReference type="Pfam" id="PF17676">
    <property type="entry name" value="Peptidase_S66C"/>
    <property type="match status" value="1"/>
</dbReference>
<keyword evidence="2" id="KW-0378">Hydrolase</keyword>
<evidence type="ECO:0000256" key="3">
    <source>
        <dbReference type="PIRSR" id="PIRSR028757-1"/>
    </source>
</evidence>
<keyword evidence="7" id="KW-1185">Reference proteome</keyword>
<dbReference type="PANTHER" id="PTHR30237:SF5">
    <property type="entry name" value="CARBOXYPEPTIDASE VC_A0337-RELATED"/>
    <property type="match status" value="1"/>
</dbReference>
<dbReference type="InterPro" id="IPR040921">
    <property type="entry name" value="Peptidase_S66C"/>
</dbReference>
<dbReference type="InterPro" id="IPR040449">
    <property type="entry name" value="Peptidase_S66_N"/>
</dbReference>
<dbReference type="EMBL" id="RYYR01000024">
    <property type="protein sequence ID" value="RUL49572.1"/>
    <property type="molecule type" value="Genomic_DNA"/>
</dbReference>
<dbReference type="GO" id="GO:0004180">
    <property type="term" value="F:carboxypeptidase activity"/>
    <property type="evidence" value="ECO:0007669"/>
    <property type="project" value="UniProtKB-KW"/>
</dbReference>
<dbReference type="InterPro" id="IPR003507">
    <property type="entry name" value="S66_fam"/>
</dbReference>
<evidence type="ECO:0000256" key="2">
    <source>
        <dbReference type="ARBA" id="ARBA00022801"/>
    </source>
</evidence>
<feature type="domain" description="LD-carboxypeptidase C-terminal" evidence="5">
    <location>
        <begin position="201"/>
        <end position="323"/>
    </location>
</feature>
<comment type="similarity">
    <text evidence="1">Belongs to the peptidase S66 family.</text>
</comment>
<evidence type="ECO:0000313" key="6">
    <source>
        <dbReference type="EMBL" id="RUL49572.1"/>
    </source>
</evidence>
<dbReference type="InterPro" id="IPR027478">
    <property type="entry name" value="LdcA_N"/>
</dbReference>
<sequence>MIIYPSLHKPVKVGVTAPSAGLHFDEHSLLERAIYRLKSNGYLVEVGNTCWTQYKAKSAPAKIRASELNAMLADETIQLIFPPWGGELLIEILEYVDFEKLKPKWMIGYSDTSVLLLALTLKTGIATAHGTNLVDLRGEFSDPTTAVWEKVLHTKAGEEIVQYPSEKYQAEWQHQYETDCVFHLTEQTKWKTISNTPMYIRGRLLGGCVDVIRHLVGTPYGDVRQFQKQYIQSEPIIWYFENCQMNVTDLQRSLVQMKLAGWFDHCSGILFGRSAANEPVGDYHILDVYMELAEELNLPIAYDIDCGHMPPQLTFVNGAYAEVRVSNNNGSMVLQKFI</sequence>
<dbReference type="AlphaFoldDB" id="A0A3S0WF12"/>
<gene>
    <name evidence="6" type="ORF">EK386_14875</name>
</gene>
<feature type="domain" description="LD-carboxypeptidase N-terminal" evidence="4">
    <location>
        <begin position="13"/>
        <end position="130"/>
    </location>
</feature>
<dbReference type="SUPFAM" id="SSF52317">
    <property type="entry name" value="Class I glutamine amidotransferase-like"/>
    <property type="match status" value="1"/>
</dbReference>
<evidence type="ECO:0000259" key="5">
    <source>
        <dbReference type="Pfam" id="PF17676"/>
    </source>
</evidence>
<evidence type="ECO:0000259" key="4">
    <source>
        <dbReference type="Pfam" id="PF02016"/>
    </source>
</evidence>
<dbReference type="CDD" id="cd07062">
    <property type="entry name" value="Peptidase_S66_mccF_like"/>
    <property type="match status" value="1"/>
</dbReference>
<protein>
    <submittedName>
        <fullName evidence="6">LD-carboxypeptidase</fullName>
    </submittedName>
</protein>
<dbReference type="RefSeq" id="WP_126659974.1">
    <property type="nucleotide sequence ID" value="NZ_RYYR01000024.1"/>
</dbReference>
<dbReference type="InterPro" id="IPR027461">
    <property type="entry name" value="Carboxypeptidase_A_C_sf"/>
</dbReference>
<dbReference type="Pfam" id="PF02016">
    <property type="entry name" value="Peptidase_S66"/>
    <property type="match status" value="1"/>
</dbReference>
<comment type="caution">
    <text evidence="6">The sequence shown here is derived from an EMBL/GenBank/DDBJ whole genome shotgun (WGS) entry which is preliminary data.</text>
</comment>
<keyword evidence="6" id="KW-0121">Carboxypeptidase</keyword>
<keyword evidence="6" id="KW-0645">Protease</keyword>
<accession>A0A3S0WF12</accession>
<evidence type="ECO:0000256" key="1">
    <source>
        <dbReference type="ARBA" id="ARBA00010233"/>
    </source>
</evidence>
<organism evidence="6 7">
    <name type="scientific">Lysinibacillus antri</name>
    <dbReference type="NCBI Taxonomy" id="2498145"/>
    <lineage>
        <taxon>Bacteria</taxon>
        <taxon>Bacillati</taxon>
        <taxon>Bacillota</taxon>
        <taxon>Bacilli</taxon>
        <taxon>Bacillales</taxon>
        <taxon>Bacillaceae</taxon>
        <taxon>Lysinibacillus</taxon>
    </lineage>
</organism>
<dbReference type="PIRSF" id="PIRSF028757">
    <property type="entry name" value="LD-carboxypeptidase"/>
    <property type="match status" value="1"/>
</dbReference>
<feature type="active site" description="Nucleophile" evidence="3">
    <location>
        <position position="110"/>
    </location>
</feature>
<dbReference type="PANTHER" id="PTHR30237">
    <property type="entry name" value="MURAMOYLTETRAPEPTIDE CARBOXYPEPTIDASE"/>
    <property type="match status" value="1"/>
</dbReference>
<feature type="active site" description="Charge relay system" evidence="3">
    <location>
        <position position="241"/>
    </location>
</feature>
<dbReference type="InterPro" id="IPR029062">
    <property type="entry name" value="Class_I_gatase-like"/>
</dbReference>
<reference evidence="6 7" key="1">
    <citation type="submission" date="2018-12" db="EMBL/GenBank/DDBJ databases">
        <title>Lysinibacillus antri sp. nov., isolated from a cave soil.</title>
        <authorList>
            <person name="Narsing Rao M.P."/>
            <person name="Zhang H."/>
            <person name="Dong Z.-Y."/>
            <person name="Niu X.-K."/>
            <person name="Zhang K."/>
            <person name="Fang B.-Z."/>
            <person name="Kang Y.-Q."/>
            <person name="Xiao M."/>
            <person name="Li W.-J."/>
        </authorList>
    </citation>
    <scope>NUCLEOTIDE SEQUENCE [LARGE SCALE GENOMIC DNA]</scope>
    <source>
        <strain evidence="6 7">SYSU K30002</strain>
    </source>
</reference>
<feature type="active site" description="Charge relay system" evidence="3">
    <location>
        <position position="308"/>
    </location>
</feature>
<dbReference type="Gene3D" id="3.40.50.10740">
    <property type="entry name" value="Class I glutamine amidotransferase-like"/>
    <property type="match status" value="1"/>
</dbReference>